<dbReference type="EMBL" id="CAIT01000006">
    <property type="protein sequence ID" value="CCH53735.1"/>
    <property type="molecule type" value="Genomic_DNA"/>
</dbReference>
<proteinExistence type="predicted"/>
<dbReference type="eggNOG" id="ENOG5032WM5">
    <property type="taxonomic scope" value="Bacteria"/>
</dbReference>
<keyword evidence="2" id="KW-1185">Reference proteome</keyword>
<sequence length="286" mass="32664">MKTELTDLFQQVKSDFCNLMDYKLRGNTLEIITGVSTLTNHYVSVFVSLQSGTYIISDGGWIDKGFYDNIISSEDEDVFQRVETQFQAHFDIRQTKHRDGTRYYFKAVENPELISVMVRDVSQYVSAIVNSQAIAFNEAKETSQRATFYQDVNTYLREHYGSDILELNGSLKRHGEELAAIRFNAIIRRPTTTHLVMYVTGYTAPLFVKDACEATVNFQIAKKDIRVSRSGIFQRSAIVNTMANGFVPVKVNEYLANLEKELEHPLISYHSDKSKILEQIPERVAA</sequence>
<evidence type="ECO:0000313" key="2">
    <source>
        <dbReference type="Proteomes" id="UP000009309"/>
    </source>
</evidence>
<protein>
    <recommendedName>
        <fullName evidence="3">DUF1828 domain-containing protein</fullName>
    </recommendedName>
</protein>
<comment type="caution">
    <text evidence="1">The sequence shown here is derived from an EMBL/GenBank/DDBJ whole genome shotgun (WGS) entry which is preliminary data.</text>
</comment>
<name>I2GIL0_9BACT</name>
<dbReference type="AlphaFoldDB" id="I2GIL0"/>
<accession>I2GIL0</accession>
<evidence type="ECO:0000313" key="1">
    <source>
        <dbReference type="EMBL" id="CCH53735.1"/>
    </source>
</evidence>
<evidence type="ECO:0008006" key="3">
    <source>
        <dbReference type="Google" id="ProtNLM"/>
    </source>
</evidence>
<organism evidence="1 2">
    <name type="scientific">Fibrisoma limi BUZ 3</name>
    <dbReference type="NCBI Taxonomy" id="1185876"/>
    <lineage>
        <taxon>Bacteria</taxon>
        <taxon>Pseudomonadati</taxon>
        <taxon>Bacteroidota</taxon>
        <taxon>Cytophagia</taxon>
        <taxon>Cytophagales</taxon>
        <taxon>Spirosomataceae</taxon>
        <taxon>Fibrisoma</taxon>
    </lineage>
</organism>
<dbReference type="Proteomes" id="UP000009309">
    <property type="component" value="Unassembled WGS sequence"/>
</dbReference>
<gene>
    <name evidence="1" type="ORF">BN8_02853</name>
</gene>
<reference evidence="1 2" key="1">
    <citation type="journal article" date="2012" name="J. Bacteriol.">
        <title>Genome Sequence of the Filamentous Bacterium Fibrisoma limi BUZ 3T.</title>
        <authorList>
            <person name="Filippini M."/>
            <person name="Qi W."/>
            <person name="Jaenicke S."/>
            <person name="Goesmann A."/>
            <person name="Smits T.H."/>
            <person name="Bagheri H.C."/>
        </authorList>
    </citation>
    <scope>NUCLEOTIDE SEQUENCE [LARGE SCALE GENOMIC DNA]</scope>
    <source>
        <strain evidence="2">BUZ 3T</strain>
    </source>
</reference>